<comment type="caution">
    <text evidence="1">The sequence shown here is derived from an EMBL/GenBank/DDBJ whole genome shotgun (WGS) entry which is preliminary data.</text>
</comment>
<dbReference type="Proteomes" id="UP000299102">
    <property type="component" value="Unassembled WGS sequence"/>
</dbReference>
<dbReference type="EMBL" id="BGZK01001609">
    <property type="protein sequence ID" value="GBP83220.1"/>
    <property type="molecule type" value="Genomic_DNA"/>
</dbReference>
<keyword evidence="2" id="KW-1185">Reference proteome</keyword>
<protein>
    <submittedName>
        <fullName evidence="1">Uncharacterized protein</fullName>
    </submittedName>
</protein>
<reference evidence="1 2" key="1">
    <citation type="journal article" date="2019" name="Commun. Biol.">
        <title>The bagworm genome reveals a unique fibroin gene that provides high tensile strength.</title>
        <authorList>
            <person name="Kono N."/>
            <person name="Nakamura H."/>
            <person name="Ohtoshi R."/>
            <person name="Tomita M."/>
            <person name="Numata K."/>
            <person name="Arakawa K."/>
        </authorList>
    </citation>
    <scope>NUCLEOTIDE SEQUENCE [LARGE SCALE GENOMIC DNA]</scope>
</reference>
<dbReference type="OrthoDB" id="8197512at2759"/>
<sequence length="99" mass="11294">MLVRDPVNKSIAKQTQEMNGVLITPVDTIKYLGTYLTLELSRRDTIKARCKQAIRNAKGLIPFIKEDQNALENRQVNLQNGNFSLHDIRSERSGINQIK</sequence>
<organism evidence="1 2">
    <name type="scientific">Eumeta variegata</name>
    <name type="common">Bagworm moth</name>
    <name type="synonym">Eumeta japonica</name>
    <dbReference type="NCBI Taxonomy" id="151549"/>
    <lineage>
        <taxon>Eukaryota</taxon>
        <taxon>Metazoa</taxon>
        <taxon>Ecdysozoa</taxon>
        <taxon>Arthropoda</taxon>
        <taxon>Hexapoda</taxon>
        <taxon>Insecta</taxon>
        <taxon>Pterygota</taxon>
        <taxon>Neoptera</taxon>
        <taxon>Endopterygota</taxon>
        <taxon>Lepidoptera</taxon>
        <taxon>Glossata</taxon>
        <taxon>Ditrysia</taxon>
        <taxon>Tineoidea</taxon>
        <taxon>Psychidae</taxon>
        <taxon>Oiketicinae</taxon>
        <taxon>Eumeta</taxon>
    </lineage>
</organism>
<proteinExistence type="predicted"/>
<evidence type="ECO:0000313" key="1">
    <source>
        <dbReference type="EMBL" id="GBP83220.1"/>
    </source>
</evidence>
<accession>A0A4C1Z6B1</accession>
<gene>
    <name evidence="1" type="ORF">EVAR_66771_1</name>
</gene>
<dbReference type="AlphaFoldDB" id="A0A4C1Z6B1"/>
<name>A0A4C1Z6B1_EUMVA</name>
<evidence type="ECO:0000313" key="2">
    <source>
        <dbReference type="Proteomes" id="UP000299102"/>
    </source>
</evidence>